<dbReference type="PANTHER" id="PTHR37860">
    <property type="entry name" value="AGAP008810-PA"/>
    <property type="match status" value="1"/>
</dbReference>
<dbReference type="SMART" id="SM00216">
    <property type="entry name" value="VWD"/>
    <property type="match status" value="1"/>
</dbReference>
<evidence type="ECO:0000313" key="2">
    <source>
        <dbReference type="EMBL" id="MPC30941.1"/>
    </source>
</evidence>
<dbReference type="PANTHER" id="PTHR37860:SF1">
    <property type="match status" value="1"/>
</dbReference>
<dbReference type="Pfam" id="PF08742">
    <property type="entry name" value="C8"/>
    <property type="match status" value="1"/>
</dbReference>
<dbReference type="Pfam" id="PF00094">
    <property type="entry name" value="VWD"/>
    <property type="match status" value="1"/>
</dbReference>
<dbReference type="EMBL" id="VSRR010002340">
    <property type="protein sequence ID" value="MPC30941.1"/>
    <property type="molecule type" value="Genomic_DNA"/>
</dbReference>
<dbReference type="AlphaFoldDB" id="A0A5B7E9Y9"/>
<reference evidence="2 3" key="1">
    <citation type="submission" date="2019-05" db="EMBL/GenBank/DDBJ databases">
        <title>Another draft genome of Portunus trituberculatus and its Hox gene families provides insights of decapod evolution.</title>
        <authorList>
            <person name="Jeong J.-H."/>
            <person name="Song I."/>
            <person name="Kim S."/>
            <person name="Choi T."/>
            <person name="Kim D."/>
            <person name="Ryu S."/>
            <person name="Kim W."/>
        </authorList>
    </citation>
    <scope>NUCLEOTIDE SEQUENCE [LARGE SCALE GENOMIC DNA]</scope>
    <source>
        <tissue evidence="2">Muscle</tissue>
    </source>
</reference>
<dbReference type="OrthoDB" id="6376453at2759"/>
<dbReference type="PROSITE" id="PS51233">
    <property type="entry name" value="VWFD"/>
    <property type="match status" value="1"/>
</dbReference>
<sequence>MMNMTLGLQEKVSQVASQLFSLLRESIEPMQSYFIQFSVFRHIDDTMTGIYEWVKSAWERWSLGERRNVGFMEQQLFLLGDTVRNYLTETNYLMDQLFVFKPRVLGHIFYNQYLPGHWTSFMELPSWTFPTHLFQSESAATEAERLMETASPNPSLVRSIMPLYSATAIIAGQHITTFDLHHYQFLGSCSYLLAKDFEGGDFEVFGLYETEAGATRLKSVVVHSQNTDVTLGVDGSVTSMGSNGWVHKTTDYISLSLPNLFVSCSRALHGCALTVSNKYFGTNRLGGLLGNFNGDGSDDFHGTNCRVPDNAALLATMWAVSTTPCYQANQANIVEDYNDVEEKSVRECSQLFLYDTSPLRDCFHVIDPHPYFTHCIQGHTHPAFSEHDLNSPCIAVASYSTQCQARLIMLPDLDKCKNESHSGCVVENKKVPYGWSQVYEETSQGSADVAFIVELTDCNADRDVTSLFYYVAEQLVRGNINDVRYSVVAVGREEIITKSFLTKENTTDFLNTLSLNETKPLENIENVIASTAAKIEWRPGVARSIVHFSCQICKEGDDATKILHQNDVTYHLISDLMVEMAGTRKEAQARTRKLFGFDENLVYGPGDFKKYKGSEKLRLALRSPKDGCVATALSTGGSVFDANKWMPKRAIQTKKFLSVLAKRVAVSSSPPKCQECHCFKGDSRAVPTCLKCFGNSVFLITQVDNSTSTGAKGRGMTPTPTPPSWAHMEVMNSHWSSSGLYTSTVDRLETPSYPPMA</sequence>
<keyword evidence="3" id="KW-1185">Reference proteome</keyword>
<dbReference type="Proteomes" id="UP000324222">
    <property type="component" value="Unassembled WGS sequence"/>
</dbReference>
<gene>
    <name evidence="2" type="primary">APLP_6</name>
    <name evidence="2" type="ORF">E2C01_024213</name>
</gene>
<dbReference type="InterPro" id="IPR001846">
    <property type="entry name" value="VWF_type-D"/>
</dbReference>
<name>A0A5B7E9Y9_PORTR</name>
<dbReference type="InterPro" id="IPR014853">
    <property type="entry name" value="VWF/SSPO/ZAN-like_Cys-rich_dom"/>
</dbReference>
<accession>A0A5B7E9Y9</accession>
<organism evidence="2 3">
    <name type="scientific">Portunus trituberculatus</name>
    <name type="common">Swimming crab</name>
    <name type="synonym">Neptunus trituberculatus</name>
    <dbReference type="NCBI Taxonomy" id="210409"/>
    <lineage>
        <taxon>Eukaryota</taxon>
        <taxon>Metazoa</taxon>
        <taxon>Ecdysozoa</taxon>
        <taxon>Arthropoda</taxon>
        <taxon>Crustacea</taxon>
        <taxon>Multicrustacea</taxon>
        <taxon>Malacostraca</taxon>
        <taxon>Eumalacostraca</taxon>
        <taxon>Eucarida</taxon>
        <taxon>Decapoda</taxon>
        <taxon>Pleocyemata</taxon>
        <taxon>Brachyura</taxon>
        <taxon>Eubrachyura</taxon>
        <taxon>Portunoidea</taxon>
        <taxon>Portunidae</taxon>
        <taxon>Portuninae</taxon>
        <taxon>Portunus</taxon>
    </lineage>
</organism>
<protein>
    <submittedName>
        <fullName evidence="2">Apolipophorin</fullName>
    </submittedName>
</protein>
<proteinExistence type="predicted"/>
<feature type="domain" description="VWFD" evidence="1">
    <location>
        <begin position="165"/>
        <end position="326"/>
    </location>
</feature>
<evidence type="ECO:0000259" key="1">
    <source>
        <dbReference type="PROSITE" id="PS51233"/>
    </source>
</evidence>
<evidence type="ECO:0000313" key="3">
    <source>
        <dbReference type="Proteomes" id="UP000324222"/>
    </source>
</evidence>
<comment type="caution">
    <text evidence="2">The sequence shown here is derived from an EMBL/GenBank/DDBJ whole genome shotgun (WGS) entry which is preliminary data.</text>
</comment>